<evidence type="ECO:0000256" key="2">
    <source>
        <dbReference type="ARBA" id="ARBA00006270"/>
    </source>
</evidence>
<dbReference type="InterPro" id="IPR001806">
    <property type="entry name" value="Small_GTPase"/>
</dbReference>
<dbReference type="PRINTS" id="PR00449">
    <property type="entry name" value="RASTRNSFRMNG"/>
</dbReference>
<feature type="region of interest" description="Disordered" evidence="5">
    <location>
        <begin position="195"/>
        <end position="229"/>
    </location>
</feature>
<reference evidence="6" key="1">
    <citation type="submission" date="2023-07" db="EMBL/GenBank/DDBJ databases">
        <authorList>
            <consortium name="AG Swart"/>
            <person name="Singh M."/>
            <person name="Singh A."/>
            <person name="Seah K."/>
            <person name="Emmerich C."/>
        </authorList>
    </citation>
    <scope>NUCLEOTIDE SEQUENCE</scope>
    <source>
        <strain evidence="6">DP1</strain>
    </source>
</reference>
<evidence type="ECO:0000313" key="7">
    <source>
        <dbReference type="Proteomes" id="UP001295684"/>
    </source>
</evidence>
<organism evidence="6 7">
    <name type="scientific">Euplotes crassus</name>
    <dbReference type="NCBI Taxonomy" id="5936"/>
    <lineage>
        <taxon>Eukaryota</taxon>
        <taxon>Sar</taxon>
        <taxon>Alveolata</taxon>
        <taxon>Ciliophora</taxon>
        <taxon>Intramacronucleata</taxon>
        <taxon>Spirotrichea</taxon>
        <taxon>Hypotrichia</taxon>
        <taxon>Euplotida</taxon>
        <taxon>Euplotidae</taxon>
        <taxon>Moneuplotes</taxon>
    </lineage>
</organism>
<dbReference type="InterPro" id="IPR005225">
    <property type="entry name" value="Small_GTP-bd"/>
</dbReference>
<evidence type="ECO:0000256" key="5">
    <source>
        <dbReference type="SAM" id="MobiDB-lite"/>
    </source>
</evidence>
<dbReference type="SMART" id="SM00175">
    <property type="entry name" value="RAB"/>
    <property type="match status" value="1"/>
</dbReference>
<keyword evidence="4" id="KW-0472">Membrane</keyword>
<evidence type="ECO:0000256" key="4">
    <source>
        <dbReference type="ARBA" id="ARBA00023136"/>
    </source>
</evidence>
<dbReference type="SMART" id="SM00176">
    <property type="entry name" value="RAN"/>
    <property type="match status" value="1"/>
</dbReference>
<comment type="subcellular location">
    <subcellularLocation>
        <location evidence="1">Endomembrane system</location>
    </subcellularLocation>
</comment>
<dbReference type="PROSITE" id="PS51419">
    <property type="entry name" value="RAB"/>
    <property type="match status" value="1"/>
</dbReference>
<evidence type="ECO:0000256" key="1">
    <source>
        <dbReference type="ARBA" id="ARBA00004308"/>
    </source>
</evidence>
<dbReference type="Gene3D" id="3.40.50.300">
    <property type="entry name" value="P-loop containing nucleotide triphosphate hydrolases"/>
    <property type="match status" value="1"/>
</dbReference>
<gene>
    <name evidence="6" type="ORF">ECRASSUSDP1_LOCUS13089</name>
</gene>
<comment type="similarity">
    <text evidence="2">Belongs to the small GTPase superfamily. Rab family.</text>
</comment>
<dbReference type="SMART" id="SM00173">
    <property type="entry name" value="RAS"/>
    <property type="match status" value="1"/>
</dbReference>
<dbReference type="InterPro" id="IPR027417">
    <property type="entry name" value="P-loop_NTPase"/>
</dbReference>
<protein>
    <submittedName>
        <fullName evidence="6">Uncharacterized protein</fullName>
    </submittedName>
</protein>
<dbReference type="PROSITE" id="PS51420">
    <property type="entry name" value="RHO"/>
    <property type="match status" value="1"/>
</dbReference>
<evidence type="ECO:0000256" key="3">
    <source>
        <dbReference type="ARBA" id="ARBA00022741"/>
    </source>
</evidence>
<proteinExistence type="inferred from homology"/>
<dbReference type="Pfam" id="PF00071">
    <property type="entry name" value="Ras"/>
    <property type="match status" value="1"/>
</dbReference>
<comment type="caution">
    <text evidence="6">The sequence shown here is derived from an EMBL/GenBank/DDBJ whole genome shotgun (WGS) entry which is preliminary data.</text>
</comment>
<keyword evidence="3" id="KW-0547">Nucleotide-binding</keyword>
<dbReference type="NCBIfam" id="TIGR00231">
    <property type="entry name" value="small_GTP"/>
    <property type="match status" value="1"/>
</dbReference>
<feature type="compositionally biased region" description="Basic and acidic residues" evidence="5">
    <location>
        <begin position="195"/>
        <end position="212"/>
    </location>
</feature>
<dbReference type="GO" id="GO:0012505">
    <property type="term" value="C:endomembrane system"/>
    <property type="evidence" value="ECO:0007669"/>
    <property type="project" value="UniProtKB-SubCell"/>
</dbReference>
<dbReference type="SUPFAM" id="SSF52540">
    <property type="entry name" value="P-loop containing nucleoside triphosphate hydrolases"/>
    <property type="match status" value="1"/>
</dbReference>
<dbReference type="AlphaFoldDB" id="A0AAD1UTW0"/>
<dbReference type="SMART" id="SM00174">
    <property type="entry name" value="RHO"/>
    <property type="match status" value="1"/>
</dbReference>
<dbReference type="GO" id="GO:0003924">
    <property type="term" value="F:GTPase activity"/>
    <property type="evidence" value="ECO:0007669"/>
    <property type="project" value="InterPro"/>
</dbReference>
<dbReference type="GO" id="GO:0005525">
    <property type="term" value="F:GTP binding"/>
    <property type="evidence" value="ECO:0007669"/>
    <property type="project" value="InterPro"/>
</dbReference>
<keyword evidence="7" id="KW-1185">Reference proteome</keyword>
<dbReference type="CDD" id="cd00154">
    <property type="entry name" value="Rab"/>
    <property type="match status" value="1"/>
</dbReference>
<sequence>MDKAEIDKIDCKIIKDKTLSRHDALYKLILIGDTCVGKSSLLMRLTENEFKEEYEVTVGVEFGAFLLQIDDKIIKLQIWDTAGQESFKSLNKIFYRGSHCVFLVYDITREETFNNIEDWLKEVKMNTGNECMTYLVGNQVDNEDAREVTVDKAQTYAEEAGISEICETSAKTGEKVEEIFINAAKMLYAQNKHEIEEKAQDPQKTRLTRTDNSRQNNVVAPRKKDGCAC</sequence>
<dbReference type="PROSITE" id="PS51421">
    <property type="entry name" value="RAS"/>
    <property type="match status" value="1"/>
</dbReference>
<dbReference type="FunFam" id="3.40.50.300:FF:000586">
    <property type="entry name" value="Rab family GTPase"/>
    <property type="match status" value="1"/>
</dbReference>
<accession>A0AAD1UTW0</accession>
<dbReference type="EMBL" id="CAMPGE010013018">
    <property type="protein sequence ID" value="CAI2371764.1"/>
    <property type="molecule type" value="Genomic_DNA"/>
</dbReference>
<dbReference type="InterPro" id="IPR050209">
    <property type="entry name" value="Rab_GTPases_membrane_traffic"/>
</dbReference>
<evidence type="ECO:0000313" key="6">
    <source>
        <dbReference type="EMBL" id="CAI2371764.1"/>
    </source>
</evidence>
<dbReference type="Proteomes" id="UP001295684">
    <property type="component" value="Unassembled WGS sequence"/>
</dbReference>
<dbReference type="PANTHER" id="PTHR47979">
    <property type="entry name" value="DRAB11-RELATED"/>
    <property type="match status" value="1"/>
</dbReference>
<name>A0AAD1UTW0_EUPCR</name>